<proteinExistence type="predicted"/>
<dbReference type="Pfam" id="PF03704">
    <property type="entry name" value="BTAD"/>
    <property type="match status" value="1"/>
</dbReference>
<dbReference type="GO" id="GO:0003677">
    <property type="term" value="F:DNA binding"/>
    <property type="evidence" value="ECO:0007669"/>
    <property type="project" value="InterPro"/>
</dbReference>
<organism evidence="2 3">
    <name type="scientific">Emergencia timonensis</name>
    <dbReference type="NCBI Taxonomy" id="1776384"/>
    <lineage>
        <taxon>Bacteria</taxon>
        <taxon>Bacillati</taxon>
        <taxon>Bacillota</taxon>
        <taxon>Clostridia</taxon>
        <taxon>Peptostreptococcales</taxon>
        <taxon>Anaerovoracaceae</taxon>
        <taxon>Emergencia</taxon>
    </lineage>
</organism>
<evidence type="ECO:0000313" key="2">
    <source>
        <dbReference type="EMBL" id="RHJ85910.1"/>
    </source>
</evidence>
<dbReference type="OrthoDB" id="190810at2"/>
<dbReference type="InterPro" id="IPR005158">
    <property type="entry name" value="BTAD"/>
</dbReference>
<dbReference type="SMART" id="SM01043">
    <property type="entry name" value="BTAD"/>
    <property type="match status" value="1"/>
</dbReference>
<comment type="caution">
    <text evidence="2">The sequence shown here is derived from an EMBL/GenBank/DDBJ whole genome shotgun (WGS) entry which is preliminary data.</text>
</comment>
<accession>A0A415DYM8</accession>
<dbReference type="STRING" id="1776384.GCA_900086585_01991"/>
<dbReference type="InterPro" id="IPR036388">
    <property type="entry name" value="WH-like_DNA-bd_sf"/>
</dbReference>
<sequence length="368" mass="41865">MLELNFLGKVRIKLDDQDISSKVSSKSAALLAVLLLQKHKKIDRDKLAGYLWPESAEDAAKYNLRYNLWQLKKLLYSAVQEESFLIVTKTTCQVNERFLYRCDLCEALHIDIAAEDDVTKLEYVRQITREDFFRGQYFAGCDELEELIIMQRYCLENKRLALLKKLVEIYGEKGQDALCLSALQDLEEIDPYDEAAAERRIGILIEQGNYNEAVRYYQNFYNKLAVDIGVQPSDALKRLIGGIGKREASRSVVRIETCCLQSVDCFWMSDVLKQLMEEGSLCFSDYLSAEMLSDISHIQRRLGKPSVAPSLAVVADAFMELIKGITDGGNRLEIAVHDLDSMDAVSRDVLQLLKRTCGEMLAIIEVKD</sequence>
<dbReference type="InterPro" id="IPR011990">
    <property type="entry name" value="TPR-like_helical_dom_sf"/>
</dbReference>
<dbReference type="InterPro" id="IPR051677">
    <property type="entry name" value="AfsR-DnrI-RedD_regulator"/>
</dbReference>
<dbReference type="Gene3D" id="1.25.40.10">
    <property type="entry name" value="Tetratricopeptide repeat domain"/>
    <property type="match status" value="1"/>
</dbReference>
<reference evidence="2 3" key="1">
    <citation type="submission" date="2018-08" db="EMBL/GenBank/DDBJ databases">
        <title>A genome reference for cultivated species of the human gut microbiota.</title>
        <authorList>
            <person name="Zou Y."/>
            <person name="Xue W."/>
            <person name="Luo G."/>
        </authorList>
    </citation>
    <scope>NUCLEOTIDE SEQUENCE [LARGE SCALE GENOMIC DNA]</scope>
    <source>
        <strain evidence="2 3">AM07-24</strain>
    </source>
</reference>
<keyword evidence="3" id="KW-1185">Reference proteome</keyword>
<evidence type="ECO:0000259" key="1">
    <source>
        <dbReference type="SMART" id="SM01043"/>
    </source>
</evidence>
<dbReference type="PANTHER" id="PTHR35807:SF2">
    <property type="entry name" value="TRANSCRIPTIONAL ACTIVATOR DOMAIN"/>
    <property type="match status" value="1"/>
</dbReference>
<protein>
    <recommendedName>
        <fullName evidence="1">Bacterial transcriptional activator domain-containing protein</fullName>
    </recommendedName>
</protein>
<dbReference type="Gene3D" id="1.10.10.10">
    <property type="entry name" value="Winged helix-like DNA-binding domain superfamily/Winged helix DNA-binding domain"/>
    <property type="match status" value="1"/>
</dbReference>
<dbReference type="GO" id="GO:0006355">
    <property type="term" value="P:regulation of DNA-templated transcription"/>
    <property type="evidence" value="ECO:0007669"/>
    <property type="project" value="InterPro"/>
</dbReference>
<name>A0A415DYM8_9FIRM</name>
<feature type="domain" description="Bacterial transcriptional activator" evidence="1">
    <location>
        <begin position="102"/>
        <end position="244"/>
    </location>
</feature>
<dbReference type="AlphaFoldDB" id="A0A415DYM8"/>
<gene>
    <name evidence="2" type="ORF">DW099_13770</name>
</gene>
<dbReference type="SUPFAM" id="SSF46894">
    <property type="entry name" value="C-terminal effector domain of the bipartite response regulators"/>
    <property type="match status" value="1"/>
</dbReference>
<dbReference type="Proteomes" id="UP000284841">
    <property type="component" value="Unassembled WGS sequence"/>
</dbReference>
<dbReference type="SUPFAM" id="SSF48452">
    <property type="entry name" value="TPR-like"/>
    <property type="match status" value="1"/>
</dbReference>
<evidence type="ECO:0000313" key="3">
    <source>
        <dbReference type="Proteomes" id="UP000284841"/>
    </source>
</evidence>
<dbReference type="InterPro" id="IPR016032">
    <property type="entry name" value="Sig_transdc_resp-reg_C-effctor"/>
</dbReference>
<dbReference type="PANTHER" id="PTHR35807">
    <property type="entry name" value="TRANSCRIPTIONAL REGULATOR REDD-RELATED"/>
    <property type="match status" value="1"/>
</dbReference>
<dbReference type="EMBL" id="QRMS01000004">
    <property type="protein sequence ID" value="RHJ85910.1"/>
    <property type="molecule type" value="Genomic_DNA"/>
</dbReference>
<dbReference type="RefSeq" id="WP_118336080.1">
    <property type="nucleotide sequence ID" value="NZ_AP025567.1"/>
</dbReference>